<dbReference type="EMBL" id="CP017707">
    <property type="protein sequence ID" value="AOZ49212.1"/>
    <property type="molecule type" value="Genomic_DNA"/>
</dbReference>
<dbReference type="Gene3D" id="3.40.640.10">
    <property type="entry name" value="Type I PLP-dependent aspartate aminotransferase-like (Major domain)"/>
    <property type="match status" value="1"/>
</dbReference>
<keyword evidence="3 5" id="KW-0808">Transferase</keyword>
<evidence type="ECO:0000256" key="3">
    <source>
        <dbReference type="ARBA" id="ARBA00022679"/>
    </source>
</evidence>
<dbReference type="SUPFAM" id="SSF53383">
    <property type="entry name" value="PLP-dependent transferases"/>
    <property type="match status" value="1"/>
</dbReference>
<evidence type="ECO:0000256" key="1">
    <source>
        <dbReference type="ARBA" id="ARBA00001933"/>
    </source>
</evidence>
<dbReference type="Pfam" id="PF00155">
    <property type="entry name" value="Aminotran_1_2"/>
    <property type="match status" value="1"/>
</dbReference>
<dbReference type="InterPro" id="IPR015422">
    <property type="entry name" value="PyrdxlP-dep_Trfase_small"/>
</dbReference>
<dbReference type="RefSeq" id="WP_070978789.1">
    <property type="nucleotide sequence ID" value="NZ_CP017707.1"/>
</dbReference>
<dbReference type="InterPro" id="IPR004839">
    <property type="entry name" value="Aminotransferase_I/II_large"/>
</dbReference>
<accession>A0A1D9LD67</accession>
<dbReference type="GO" id="GO:0008483">
    <property type="term" value="F:transaminase activity"/>
    <property type="evidence" value="ECO:0007669"/>
    <property type="project" value="UniProtKB-KW"/>
</dbReference>
<dbReference type="KEGG" id="cvc:BKX93_03825"/>
<dbReference type="InterPro" id="IPR050087">
    <property type="entry name" value="AON_synthase_class-II"/>
</dbReference>
<keyword evidence="5" id="KW-0032">Aminotransferase</keyword>
<dbReference type="STRING" id="1108595.BKX93_03825"/>
<evidence type="ECO:0000256" key="2">
    <source>
        <dbReference type="ARBA" id="ARBA00021531"/>
    </source>
</evidence>
<sequence length="403" mass="43464">MHQYTNIKKAIQLSNSFWDVTTAAGMANIATRNLGNGRHEAVASGRQFTNMSSYSYLGLDSHPAILRAAADAVINTGSLNTSISRIRVQFDILQQAEEALASLVDAETLTVPSCAAAAAATLPLLASGALTGDVAPLMVFDKNAHFCLNMMKPICADETEIQTIRHNDLNTLEDLCKTHARVAYVADGVYSTGGMAPVKELLALQDKYGLFLFFDEAHGLSTLGHLGRGLVLEEMGAINDRTLIVTSLNKGFGASGGAIFLGPRGDAERRKLATRFGGPVTWSQRINTAGLGAIIESVAVHKSAELPALQQKLQDNIRLFDQHVESENSGDPLPIRFVSIGSEERTVLYAKSLLEDGYYTSPIFFPVIAKGRAGLRIMIRANMTAAEIERFGACLQQLRASHE</sequence>
<dbReference type="GeneID" id="68840336"/>
<dbReference type="GO" id="GO:0030170">
    <property type="term" value="F:pyridoxal phosphate binding"/>
    <property type="evidence" value="ECO:0007669"/>
    <property type="project" value="InterPro"/>
</dbReference>
<comment type="cofactor">
    <cofactor evidence="1">
        <name>pyridoxal 5'-phosphate</name>
        <dbReference type="ChEBI" id="CHEBI:597326"/>
    </cofactor>
</comment>
<dbReference type="InterPro" id="IPR015424">
    <property type="entry name" value="PyrdxlP-dep_Trfase"/>
</dbReference>
<proteinExistence type="predicted"/>
<dbReference type="NCBIfam" id="NF005697">
    <property type="entry name" value="PRK07505.1"/>
    <property type="match status" value="1"/>
</dbReference>
<dbReference type="Gene3D" id="3.90.1150.10">
    <property type="entry name" value="Aspartate Aminotransferase, domain 1"/>
    <property type="match status" value="1"/>
</dbReference>
<protein>
    <recommendedName>
        <fullName evidence="2">Putative 8-amino-7-oxononanoate synthase</fullName>
    </recommendedName>
</protein>
<dbReference type="PANTHER" id="PTHR13693">
    <property type="entry name" value="CLASS II AMINOTRANSFERASE/8-AMINO-7-OXONONANOATE SYNTHASE"/>
    <property type="match status" value="1"/>
</dbReference>
<evidence type="ECO:0000313" key="6">
    <source>
        <dbReference type="Proteomes" id="UP000178776"/>
    </source>
</evidence>
<name>A0A1D9LD67_9NEIS</name>
<dbReference type="AlphaFoldDB" id="A0A1D9LD67"/>
<organism evidence="5 6">
    <name type="scientific">Chromobacterium vaccinii</name>
    <dbReference type="NCBI Taxonomy" id="1108595"/>
    <lineage>
        <taxon>Bacteria</taxon>
        <taxon>Pseudomonadati</taxon>
        <taxon>Pseudomonadota</taxon>
        <taxon>Betaproteobacteria</taxon>
        <taxon>Neisseriales</taxon>
        <taxon>Chromobacteriaceae</taxon>
        <taxon>Chromobacterium</taxon>
    </lineage>
</organism>
<evidence type="ECO:0000259" key="4">
    <source>
        <dbReference type="Pfam" id="PF00155"/>
    </source>
</evidence>
<dbReference type="Proteomes" id="UP000178776">
    <property type="component" value="Chromosome"/>
</dbReference>
<dbReference type="InterPro" id="IPR015421">
    <property type="entry name" value="PyrdxlP-dep_Trfase_major"/>
</dbReference>
<reference evidence="5 6" key="1">
    <citation type="submission" date="2016-10" db="EMBL/GenBank/DDBJ databases">
        <title>Chromobacterium muskegensis sp. nov., an insecticidal bacterium isolated from Sphagnum bogs.</title>
        <authorList>
            <person name="Sparks M.E."/>
            <person name="Blackburn M.B."/>
            <person name="Gundersen-Rindal D.E."/>
            <person name="Mitchell A."/>
            <person name="Farrar R."/>
            <person name="Kuhar D."/>
        </authorList>
    </citation>
    <scope>NUCLEOTIDE SEQUENCE [LARGE SCALE GENOMIC DNA]</scope>
    <source>
        <strain evidence="5 6">21-1</strain>
    </source>
</reference>
<feature type="domain" description="Aminotransferase class I/classII large" evidence="4">
    <location>
        <begin position="48"/>
        <end position="391"/>
    </location>
</feature>
<evidence type="ECO:0000313" key="5">
    <source>
        <dbReference type="EMBL" id="AOZ49212.1"/>
    </source>
</evidence>
<gene>
    <name evidence="5" type="ORF">BKX93_03825</name>
</gene>